<dbReference type="Proteomes" id="UP000438983">
    <property type="component" value="Chromosome"/>
</dbReference>
<keyword evidence="1" id="KW-0378">Hydrolase</keyword>
<feature type="region of interest" description="Disordered" evidence="2">
    <location>
        <begin position="1"/>
        <end position="23"/>
    </location>
</feature>
<feature type="compositionally biased region" description="Basic and acidic residues" evidence="2">
    <location>
        <begin position="1"/>
        <end position="15"/>
    </location>
</feature>
<dbReference type="InterPro" id="IPR003736">
    <property type="entry name" value="PAAI_dom"/>
</dbReference>
<dbReference type="NCBIfam" id="TIGR00369">
    <property type="entry name" value="unchar_dom_1"/>
    <property type="match status" value="1"/>
</dbReference>
<proteinExistence type="predicted"/>
<organism evidence="4 5">
    <name type="scientific">Stutzerimonas stutzeri</name>
    <name type="common">Pseudomonas stutzeri</name>
    <dbReference type="NCBI Taxonomy" id="316"/>
    <lineage>
        <taxon>Bacteria</taxon>
        <taxon>Pseudomonadati</taxon>
        <taxon>Pseudomonadota</taxon>
        <taxon>Gammaproteobacteria</taxon>
        <taxon>Pseudomonadales</taxon>
        <taxon>Pseudomonadaceae</taxon>
        <taxon>Stutzerimonas</taxon>
    </lineage>
</organism>
<dbReference type="EMBL" id="CP046902">
    <property type="protein sequence ID" value="QGZ30349.1"/>
    <property type="molecule type" value="Genomic_DNA"/>
</dbReference>
<evidence type="ECO:0000259" key="3">
    <source>
        <dbReference type="Pfam" id="PF03061"/>
    </source>
</evidence>
<evidence type="ECO:0000256" key="1">
    <source>
        <dbReference type="ARBA" id="ARBA00022801"/>
    </source>
</evidence>
<dbReference type="InterPro" id="IPR006683">
    <property type="entry name" value="Thioestr_dom"/>
</dbReference>
<dbReference type="Pfam" id="PF03061">
    <property type="entry name" value="4HBT"/>
    <property type="match status" value="1"/>
</dbReference>
<dbReference type="CDD" id="cd03443">
    <property type="entry name" value="PaaI_thioesterase"/>
    <property type="match status" value="1"/>
</dbReference>
<reference evidence="4 5" key="1">
    <citation type="submission" date="2019-12" db="EMBL/GenBank/DDBJ databases">
        <title>Complete genome sequence of Pseudomonas stutzeri.</title>
        <authorList>
            <person name="Lim S.R."/>
            <person name="Kim J.H."/>
        </authorList>
    </citation>
    <scope>NUCLEOTIDE SEQUENCE [LARGE SCALE GENOMIC DNA]</scope>
    <source>
        <strain evidence="4 5">PM101005</strain>
    </source>
</reference>
<evidence type="ECO:0000313" key="4">
    <source>
        <dbReference type="EMBL" id="QGZ30349.1"/>
    </source>
</evidence>
<dbReference type="AlphaFoldDB" id="A0A6I6LHH7"/>
<dbReference type="Gene3D" id="3.10.129.10">
    <property type="entry name" value="Hotdog Thioesterase"/>
    <property type="match status" value="1"/>
</dbReference>
<evidence type="ECO:0000256" key="2">
    <source>
        <dbReference type="SAM" id="MobiDB-lite"/>
    </source>
</evidence>
<protein>
    <submittedName>
        <fullName evidence="4">Hotdog fold thioesterase</fullName>
    </submittedName>
</protein>
<dbReference type="OrthoDB" id="3477511at2"/>
<evidence type="ECO:0000313" key="5">
    <source>
        <dbReference type="Proteomes" id="UP000438983"/>
    </source>
</evidence>
<dbReference type="GO" id="GO:0016289">
    <property type="term" value="F:acyl-CoA hydrolase activity"/>
    <property type="evidence" value="ECO:0007669"/>
    <property type="project" value="UniProtKB-ARBA"/>
</dbReference>
<name>A0A6I6LHH7_STUST</name>
<dbReference type="SUPFAM" id="SSF54637">
    <property type="entry name" value="Thioesterase/thiol ester dehydrase-isomerase"/>
    <property type="match status" value="1"/>
</dbReference>
<accession>A0A6I6LHH7</accession>
<feature type="region of interest" description="Disordered" evidence="2">
    <location>
        <begin position="148"/>
        <end position="173"/>
    </location>
</feature>
<dbReference type="InterPro" id="IPR029069">
    <property type="entry name" value="HotDog_dom_sf"/>
</dbReference>
<feature type="domain" description="Thioesterase" evidence="3">
    <location>
        <begin position="60"/>
        <end position="137"/>
    </location>
</feature>
<sequence length="173" mass="18639">MKGPDVDPLERDTPTHELPISGGKDLPGFHQVLGYRQVSWSQDEAVIELDVQACHLNMAGVLHGGVLTALLDVVLAEAGTYCPYPGRVRKAITLVLNTTFTGQCSGGVIRAIGKRRAGGTRIFNSSGEVRDQDDRLLAIGEATFRLRSGSEHPQGVPLTFPAQHNNKKENGDV</sequence>
<gene>
    <name evidence="4" type="ORF">GQA94_09860</name>
</gene>